<evidence type="ECO:0000256" key="1">
    <source>
        <dbReference type="SAM" id="Phobius"/>
    </source>
</evidence>
<evidence type="ECO:0000313" key="3">
    <source>
        <dbReference type="Proteomes" id="UP001220658"/>
    </source>
</evidence>
<comment type="caution">
    <text evidence="2">The sequence shown here is derived from an EMBL/GenBank/DDBJ whole genome shotgun (WGS) entry which is preliminary data.</text>
</comment>
<dbReference type="EMBL" id="JAQNCK010000013">
    <property type="protein sequence ID" value="MDC0828250.1"/>
    <property type="molecule type" value="Genomic_DNA"/>
</dbReference>
<feature type="transmembrane region" description="Helical" evidence="1">
    <location>
        <begin position="30"/>
        <end position="54"/>
    </location>
</feature>
<evidence type="ECO:0000313" key="2">
    <source>
        <dbReference type="EMBL" id="MDC0828250.1"/>
    </source>
</evidence>
<sequence>MQNFLKKMKKFICDIKKTRKHSRFKSHNGYASWLALICFALLLQIISLMSIYVLNSAYLIQANRQSIVDLSCISHAKMMIENNNLVRRCNYADDQLILKKIEEINGHIVIFIDENTYISCQYEDLELKVFYDEKGISGIDYLAKI</sequence>
<gene>
    <name evidence="2" type="ORF">POG00_05930</name>
</gene>
<keyword evidence="1" id="KW-0812">Transmembrane</keyword>
<organism evidence="2 3">
    <name type="scientific">Faecalitalea cylindroides</name>
    <dbReference type="NCBI Taxonomy" id="39483"/>
    <lineage>
        <taxon>Bacteria</taxon>
        <taxon>Bacillati</taxon>
        <taxon>Bacillota</taxon>
        <taxon>Erysipelotrichia</taxon>
        <taxon>Erysipelotrichales</taxon>
        <taxon>Erysipelotrichaceae</taxon>
        <taxon>Faecalitalea</taxon>
    </lineage>
</organism>
<accession>A0AAW6FRW3</accession>
<keyword evidence="1" id="KW-1133">Transmembrane helix</keyword>
<keyword evidence="1" id="KW-0472">Membrane</keyword>
<name>A0AAW6FRW3_9FIRM</name>
<reference evidence="2" key="1">
    <citation type="submission" date="2023-01" db="EMBL/GenBank/DDBJ databases">
        <title>Human gut microbiome strain richness.</title>
        <authorList>
            <person name="Chen-Liaw A."/>
        </authorList>
    </citation>
    <scope>NUCLEOTIDE SEQUENCE</scope>
    <source>
        <strain evidence="2">D55st1_G4_D55t1_190419</strain>
    </source>
</reference>
<protein>
    <recommendedName>
        <fullName evidence="4">DUF4860 domain-containing protein</fullName>
    </recommendedName>
</protein>
<dbReference type="AlphaFoldDB" id="A0AAW6FRW3"/>
<evidence type="ECO:0008006" key="4">
    <source>
        <dbReference type="Google" id="ProtNLM"/>
    </source>
</evidence>
<proteinExistence type="predicted"/>
<dbReference type="Proteomes" id="UP001220658">
    <property type="component" value="Unassembled WGS sequence"/>
</dbReference>